<dbReference type="Gene3D" id="3.30.920.20">
    <property type="entry name" value="Gas2-like domain"/>
    <property type="match status" value="1"/>
</dbReference>
<keyword evidence="2" id="KW-0963">Cytoplasm</keyword>
<feature type="compositionally biased region" description="Low complexity" evidence="4">
    <location>
        <begin position="249"/>
        <end position="272"/>
    </location>
</feature>
<feature type="region of interest" description="Disordered" evidence="4">
    <location>
        <begin position="1"/>
        <end position="25"/>
    </location>
</feature>
<dbReference type="AlphaFoldDB" id="A0A1X2H9D5"/>
<evidence type="ECO:0000256" key="2">
    <source>
        <dbReference type="ARBA" id="ARBA00022490"/>
    </source>
</evidence>
<name>A0A1X2H9D5_SYNRA</name>
<comment type="subcellular location">
    <subcellularLocation>
        <location evidence="1">Cytoplasm</location>
        <location evidence="1">Cytoskeleton</location>
    </subcellularLocation>
</comment>
<keyword evidence="7" id="KW-1185">Reference proteome</keyword>
<dbReference type="Proteomes" id="UP000242180">
    <property type="component" value="Unassembled WGS sequence"/>
</dbReference>
<evidence type="ECO:0000313" key="7">
    <source>
        <dbReference type="Proteomes" id="UP000242180"/>
    </source>
</evidence>
<dbReference type="Pfam" id="PF02187">
    <property type="entry name" value="GAS2"/>
    <property type="match status" value="1"/>
</dbReference>
<evidence type="ECO:0000313" key="6">
    <source>
        <dbReference type="EMBL" id="ORY95277.1"/>
    </source>
</evidence>
<feature type="compositionally biased region" description="Polar residues" evidence="4">
    <location>
        <begin position="1"/>
        <end position="22"/>
    </location>
</feature>
<feature type="compositionally biased region" description="Polar residues" evidence="4">
    <location>
        <begin position="526"/>
        <end position="540"/>
    </location>
</feature>
<proteinExistence type="predicted"/>
<dbReference type="PANTHER" id="PTHR37271">
    <property type="entry name" value="KARYOGAMY PROTEIN KAR9"/>
    <property type="match status" value="1"/>
</dbReference>
<comment type="caution">
    <text evidence="6">The sequence shown here is derived from an EMBL/GenBank/DDBJ whole genome shotgun (WGS) entry which is preliminary data.</text>
</comment>
<dbReference type="OrthoDB" id="5559380at2759"/>
<accession>A0A1X2H9D5</accession>
<dbReference type="OMA" id="MEPLMTI"/>
<evidence type="ECO:0000256" key="3">
    <source>
        <dbReference type="ARBA" id="ARBA00023212"/>
    </source>
</evidence>
<organism evidence="6 7">
    <name type="scientific">Syncephalastrum racemosum</name>
    <name type="common">Filamentous fungus</name>
    <dbReference type="NCBI Taxonomy" id="13706"/>
    <lineage>
        <taxon>Eukaryota</taxon>
        <taxon>Fungi</taxon>
        <taxon>Fungi incertae sedis</taxon>
        <taxon>Mucoromycota</taxon>
        <taxon>Mucoromycotina</taxon>
        <taxon>Mucoromycetes</taxon>
        <taxon>Mucorales</taxon>
        <taxon>Syncephalastraceae</taxon>
        <taxon>Syncephalastrum</taxon>
    </lineage>
</organism>
<dbReference type="InterPro" id="IPR036534">
    <property type="entry name" value="GAR_dom_sf"/>
</dbReference>
<keyword evidence="3" id="KW-0206">Cytoskeleton</keyword>
<dbReference type="Pfam" id="PF08580">
    <property type="entry name" value="KAR9"/>
    <property type="match status" value="1"/>
</dbReference>
<dbReference type="InterPro" id="IPR013889">
    <property type="entry name" value="Karyogamy_KAR9"/>
</dbReference>
<evidence type="ECO:0000256" key="1">
    <source>
        <dbReference type="ARBA" id="ARBA00004245"/>
    </source>
</evidence>
<dbReference type="InParanoid" id="A0A1X2H9D5"/>
<dbReference type="STRING" id="13706.A0A1X2H9D5"/>
<dbReference type="GO" id="GO:0030473">
    <property type="term" value="P:nuclear migration along microtubule"/>
    <property type="evidence" value="ECO:0007669"/>
    <property type="project" value="TreeGrafter"/>
</dbReference>
<dbReference type="GO" id="GO:0051293">
    <property type="term" value="P:establishment of spindle localization"/>
    <property type="evidence" value="ECO:0007669"/>
    <property type="project" value="TreeGrafter"/>
</dbReference>
<feature type="region of interest" description="Disordered" evidence="4">
    <location>
        <begin position="522"/>
        <end position="656"/>
    </location>
</feature>
<dbReference type="GO" id="GO:0005816">
    <property type="term" value="C:spindle pole body"/>
    <property type="evidence" value="ECO:0007669"/>
    <property type="project" value="TreeGrafter"/>
</dbReference>
<dbReference type="SUPFAM" id="SSF143575">
    <property type="entry name" value="GAS2 domain-like"/>
    <property type="match status" value="1"/>
</dbReference>
<dbReference type="PANTHER" id="PTHR37271:SF1">
    <property type="entry name" value="KARYOGAMY PROTEIN KAR9"/>
    <property type="match status" value="1"/>
</dbReference>
<dbReference type="InterPro" id="IPR003108">
    <property type="entry name" value="GAR_dom"/>
</dbReference>
<feature type="region of interest" description="Disordered" evidence="4">
    <location>
        <begin position="399"/>
        <end position="421"/>
    </location>
</feature>
<dbReference type="PROSITE" id="PS51460">
    <property type="entry name" value="GAR"/>
    <property type="match status" value="1"/>
</dbReference>
<dbReference type="GO" id="GO:0005938">
    <property type="term" value="C:cell cortex"/>
    <property type="evidence" value="ECO:0007669"/>
    <property type="project" value="TreeGrafter"/>
</dbReference>
<reference evidence="6 7" key="1">
    <citation type="submission" date="2016-07" db="EMBL/GenBank/DDBJ databases">
        <title>Pervasive Adenine N6-methylation of Active Genes in Fungi.</title>
        <authorList>
            <consortium name="DOE Joint Genome Institute"/>
            <person name="Mondo S.J."/>
            <person name="Dannebaum R.O."/>
            <person name="Kuo R.C."/>
            <person name="Labutti K."/>
            <person name="Haridas S."/>
            <person name="Kuo A."/>
            <person name="Salamov A."/>
            <person name="Ahrendt S.R."/>
            <person name="Lipzen A."/>
            <person name="Sullivan W."/>
            <person name="Andreopoulos W.B."/>
            <person name="Clum A."/>
            <person name="Lindquist E."/>
            <person name="Daum C."/>
            <person name="Ramamoorthy G.K."/>
            <person name="Gryganskyi A."/>
            <person name="Culley D."/>
            <person name="Magnuson J.K."/>
            <person name="James T.Y."/>
            <person name="O'Malley M.A."/>
            <person name="Stajich J.E."/>
            <person name="Spatafora J.W."/>
            <person name="Visel A."/>
            <person name="Grigoriev I.V."/>
        </authorList>
    </citation>
    <scope>NUCLEOTIDE SEQUENCE [LARGE SCALE GENOMIC DNA]</scope>
    <source>
        <strain evidence="6 7">NRRL 2496</strain>
    </source>
</reference>
<protein>
    <recommendedName>
        <fullName evidence="5">GAR domain-containing protein</fullName>
    </recommendedName>
</protein>
<evidence type="ECO:0000259" key="5">
    <source>
        <dbReference type="PROSITE" id="PS51460"/>
    </source>
</evidence>
<feature type="region of interest" description="Disordered" evidence="4">
    <location>
        <begin position="216"/>
        <end position="272"/>
    </location>
</feature>
<gene>
    <name evidence="6" type="ORF">BCR43DRAFT_492729</name>
</gene>
<feature type="domain" description="GAR" evidence="5">
    <location>
        <begin position="748"/>
        <end position="849"/>
    </location>
</feature>
<feature type="compositionally biased region" description="Polar residues" evidence="4">
    <location>
        <begin position="639"/>
        <end position="648"/>
    </location>
</feature>
<evidence type="ECO:0000256" key="4">
    <source>
        <dbReference type="SAM" id="MobiDB-lite"/>
    </source>
</evidence>
<dbReference type="EMBL" id="MCGN01000006">
    <property type="protein sequence ID" value="ORY95277.1"/>
    <property type="molecule type" value="Genomic_DNA"/>
</dbReference>
<dbReference type="GO" id="GO:0043332">
    <property type="term" value="C:mating projection tip"/>
    <property type="evidence" value="ECO:0007669"/>
    <property type="project" value="TreeGrafter"/>
</dbReference>
<sequence>MTALTLQQHRYQTSANSPNTMSRPLPPMSIQQPTSSLPIEDSVLDRLNAAILPDKEINDILNLHDAMTSAEVDEGFRQIMCKMNYWMEAAQVAVYTLEVQIKEDGQNTQETLHLLELAVGRMEPLMTILGEIEDIMEDKFMYDDSSSVQQKKRMTKMAITKIQSEWSGLQHFLSSVKQQLAKIRQQKELVTLMDCVLQQIDDLSTLMFQFQEKRHQAALQQQQQHPPPPPPTTTAMTTAGIAGLEDIGSPVSSTTSSSCLFSPSTTTTTATSATTLSLTEPAQAPKDDQILAEIDSKVEPLFSDVQRIYNTMMGSAKPADPTGMLARKHQMVQDRWELLRIEIDELKEELREDRWLTVFRQVADQVDVMIDGLDKTVTQCYAIIQQVVDTNGQPAVKSILRRPSPTQPPHRQSSPTTGVDREKFRSIEKTFETQYKFYTPSVGKMLAMLGERMVTRGARDNAVTRRHDAMVQRWVELKAVMDDLHGRDLPEASRLLLAGSRCTTPQTQKRAGSSLAYARSYEPLRPSTSDSSSLHNNNSITTTTQPPRRTKTPRAEHNDDIASWMQPTKSTLLRTRRAQSVDAGQAKEKARSKTPTTPHRKKSLTPVAATLPPPRPKSSMHHYEPKRTMTPSLIPRPKTPTSHGSQSFIPRRPGSSMALSRTNTTIFGDAPPVPPVPSLRQTSVSTLRKKQSMPTLHPHHQQQQQQQIQQMEARRRCMTPAPNQRRTHVPQSRSSIIAFDGQQVYLPDPRDPLDVQVAKIINDSPIAIKCQRGPAGNGSANNSTGRYYFGNELHPSAGSGKKLYTCRLMTYAGERGTRKAGEKRNKVLVRVGGGWQDLEMFLLDHASLLMACTSSPQDNYMSL</sequence>
<dbReference type="GO" id="GO:0008017">
    <property type="term" value="F:microtubule binding"/>
    <property type="evidence" value="ECO:0007669"/>
    <property type="project" value="InterPro"/>
</dbReference>